<dbReference type="PANTHER" id="PTHR33397">
    <property type="entry name" value="UPF0331 PROTEIN YUTE"/>
    <property type="match status" value="1"/>
</dbReference>
<evidence type="ECO:0000313" key="5">
    <source>
        <dbReference type="EMBL" id="QSQ08184.1"/>
    </source>
</evidence>
<dbReference type="InterPro" id="IPR037038">
    <property type="entry name" value="HepT-like_sf"/>
</dbReference>
<dbReference type="PANTHER" id="PTHR33397:SF5">
    <property type="entry name" value="RNASE YUTE-RELATED"/>
    <property type="match status" value="1"/>
</dbReference>
<keyword evidence="1" id="KW-1277">Toxin-antitoxin system</keyword>
<accession>A0A8A0RKE9</accession>
<gene>
    <name evidence="5" type="ORF">H0A61_00504</name>
</gene>
<dbReference type="NCBIfam" id="NF047751">
    <property type="entry name" value="HepT_toxin"/>
    <property type="match status" value="1"/>
</dbReference>
<protein>
    <recommendedName>
        <fullName evidence="7">DUF86 domain-containing protein</fullName>
    </recommendedName>
</protein>
<evidence type="ECO:0000256" key="4">
    <source>
        <dbReference type="ARBA" id="ARBA00024207"/>
    </source>
</evidence>
<name>A0A8A0RKE9_9FIRM</name>
<dbReference type="KEGG" id="kme:H0A61_00504"/>
<keyword evidence="2" id="KW-0540">Nuclease</keyword>
<dbReference type="EMBL" id="CP059066">
    <property type="protein sequence ID" value="QSQ08184.1"/>
    <property type="molecule type" value="Genomic_DNA"/>
</dbReference>
<dbReference type="GO" id="GO:0016787">
    <property type="term" value="F:hydrolase activity"/>
    <property type="evidence" value="ECO:0007669"/>
    <property type="project" value="UniProtKB-KW"/>
</dbReference>
<dbReference type="AlphaFoldDB" id="A0A8A0RKE9"/>
<evidence type="ECO:0000313" key="6">
    <source>
        <dbReference type="Proteomes" id="UP000662904"/>
    </source>
</evidence>
<dbReference type="GO" id="GO:0110001">
    <property type="term" value="C:toxin-antitoxin complex"/>
    <property type="evidence" value="ECO:0007669"/>
    <property type="project" value="InterPro"/>
</dbReference>
<proteinExistence type="inferred from homology"/>
<evidence type="ECO:0008006" key="7">
    <source>
        <dbReference type="Google" id="ProtNLM"/>
    </source>
</evidence>
<sequence length="139" mass="16448">MVKREVILKKTNLIRYHLGRIISKSSVSMEQFLKDEDIKDIVCHNLFIVLQYIIDICNHIISDEGMKEPVFLSDIADILAKEKVIREELIVPLKNMIRLRNLLAHQYGDIDFKAIYNITKYNLKDIYVFLDDIIYYTKL</sequence>
<evidence type="ECO:0000256" key="1">
    <source>
        <dbReference type="ARBA" id="ARBA00022649"/>
    </source>
</evidence>
<keyword evidence="6" id="KW-1185">Reference proteome</keyword>
<reference evidence="5" key="1">
    <citation type="submission" date="2020-07" db="EMBL/GenBank/DDBJ databases">
        <title>Koleobacter methoxysyntrophicus gen. nov., sp. nov., a novel anaerobic bacterium isolated from deep subsurface oil field and proposal of Koleobacterales ord. nov. in the phylum Firmicutes.</title>
        <authorList>
            <person name="Sakamoto S."/>
            <person name="Tamaki H."/>
        </authorList>
    </citation>
    <scope>NUCLEOTIDE SEQUENCE</scope>
    <source>
        <strain evidence="5">NRmbB1</strain>
    </source>
</reference>
<dbReference type="Proteomes" id="UP000662904">
    <property type="component" value="Chromosome"/>
</dbReference>
<evidence type="ECO:0000256" key="2">
    <source>
        <dbReference type="ARBA" id="ARBA00022722"/>
    </source>
</evidence>
<keyword evidence="3" id="KW-0378">Hydrolase</keyword>
<dbReference type="GO" id="GO:0004540">
    <property type="term" value="F:RNA nuclease activity"/>
    <property type="evidence" value="ECO:0007669"/>
    <property type="project" value="InterPro"/>
</dbReference>
<dbReference type="InterPro" id="IPR008201">
    <property type="entry name" value="HepT-like"/>
</dbReference>
<dbReference type="InterPro" id="IPR052379">
    <property type="entry name" value="Type_VII_TA_RNase"/>
</dbReference>
<dbReference type="Gene3D" id="1.20.120.580">
    <property type="entry name" value="bsu32300-like"/>
    <property type="match status" value="1"/>
</dbReference>
<organism evidence="5 6">
    <name type="scientific">Koleobacter methoxysyntrophicus</name>
    <dbReference type="NCBI Taxonomy" id="2751313"/>
    <lineage>
        <taxon>Bacteria</taxon>
        <taxon>Bacillati</taxon>
        <taxon>Bacillota</taxon>
        <taxon>Clostridia</taxon>
        <taxon>Koleobacterales</taxon>
        <taxon>Koleobacteraceae</taxon>
        <taxon>Koleobacter</taxon>
    </lineage>
</organism>
<evidence type="ECO:0000256" key="3">
    <source>
        <dbReference type="ARBA" id="ARBA00022801"/>
    </source>
</evidence>
<dbReference type="Pfam" id="PF01934">
    <property type="entry name" value="HepT-like"/>
    <property type="match status" value="1"/>
</dbReference>
<comment type="similarity">
    <text evidence="4">Belongs to the HepT RNase toxin family.</text>
</comment>
<dbReference type="RefSeq" id="WP_206708416.1">
    <property type="nucleotide sequence ID" value="NZ_CP059066.1"/>
</dbReference>